<organism evidence="1 2">
    <name type="scientific">Brevibacillus choshinensis</name>
    <dbReference type="NCBI Taxonomy" id="54911"/>
    <lineage>
        <taxon>Bacteria</taxon>
        <taxon>Bacillati</taxon>
        <taxon>Bacillota</taxon>
        <taxon>Bacilli</taxon>
        <taxon>Bacillales</taxon>
        <taxon>Paenibacillaceae</taxon>
        <taxon>Brevibacillus</taxon>
    </lineage>
</organism>
<dbReference type="RefSeq" id="WP_055748008.1">
    <property type="nucleotide sequence ID" value="NZ_LJJB01000015.1"/>
</dbReference>
<evidence type="ECO:0008006" key="3">
    <source>
        <dbReference type="Google" id="ProtNLM"/>
    </source>
</evidence>
<keyword evidence="2" id="KW-1185">Reference proteome</keyword>
<gene>
    <name evidence="1" type="ORF">AN963_28895</name>
</gene>
<dbReference type="Proteomes" id="UP000051063">
    <property type="component" value="Unassembled WGS sequence"/>
</dbReference>
<evidence type="ECO:0000313" key="1">
    <source>
        <dbReference type="EMBL" id="KQL43470.1"/>
    </source>
</evidence>
<comment type="caution">
    <text evidence="1">The sequence shown here is derived from an EMBL/GenBank/DDBJ whole genome shotgun (WGS) entry which is preliminary data.</text>
</comment>
<reference evidence="1 2" key="1">
    <citation type="submission" date="2015-09" db="EMBL/GenBank/DDBJ databases">
        <title>Genome sequencing project for genomic taxonomy and phylogenomics of Bacillus-like bacteria.</title>
        <authorList>
            <person name="Liu B."/>
            <person name="Wang J."/>
            <person name="Zhu Y."/>
            <person name="Liu G."/>
            <person name="Chen Q."/>
            <person name="Chen Z."/>
            <person name="Lan J."/>
            <person name="Che J."/>
            <person name="Ge C."/>
            <person name="Shi H."/>
            <person name="Pan Z."/>
            <person name="Liu X."/>
        </authorList>
    </citation>
    <scope>NUCLEOTIDE SEQUENCE [LARGE SCALE GENOMIC DNA]</scope>
    <source>
        <strain evidence="1 2">DSM 8552</strain>
    </source>
</reference>
<protein>
    <recommendedName>
        <fullName evidence="3">Transposase zinc-ribbon domain-containing protein</fullName>
    </recommendedName>
</protein>
<dbReference type="EMBL" id="LJJB01000015">
    <property type="protein sequence ID" value="KQL43470.1"/>
    <property type="molecule type" value="Genomic_DNA"/>
</dbReference>
<proteinExistence type="predicted"/>
<evidence type="ECO:0000313" key="2">
    <source>
        <dbReference type="Proteomes" id="UP000051063"/>
    </source>
</evidence>
<sequence>MMQKWCARCKNHSFSSGDWYRWICPYCSKDLTMQKASPAVIRFVLIRPFASYRFAFPDRQLNQLDENTA</sequence>
<accession>A0ABR5MZD0</accession>
<name>A0ABR5MZD0_BRECH</name>